<dbReference type="InterPro" id="IPR002182">
    <property type="entry name" value="NB-ARC"/>
</dbReference>
<dbReference type="AlphaFoldDB" id="A0A2N9J072"/>
<dbReference type="InterPro" id="IPR027417">
    <property type="entry name" value="P-loop_NTPase"/>
</dbReference>
<keyword evidence="3" id="KW-0067">ATP-binding</keyword>
<keyword evidence="2" id="KW-0611">Plant defense</keyword>
<dbReference type="InterPro" id="IPR057135">
    <property type="entry name" value="At4g27190-like_LRR"/>
</dbReference>
<name>A0A2N9J072_FAGSY</name>
<feature type="domain" description="NB-ARC" evidence="5">
    <location>
        <begin position="189"/>
        <end position="231"/>
    </location>
</feature>
<keyword evidence="4" id="KW-0175">Coiled coil</keyword>
<proteinExistence type="predicted"/>
<dbReference type="InterPro" id="IPR042197">
    <property type="entry name" value="Apaf_helical"/>
</dbReference>
<organism evidence="7">
    <name type="scientific">Fagus sylvatica</name>
    <name type="common">Beechnut</name>
    <dbReference type="NCBI Taxonomy" id="28930"/>
    <lineage>
        <taxon>Eukaryota</taxon>
        <taxon>Viridiplantae</taxon>
        <taxon>Streptophyta</taxon>
        <taxon>Embryophyta</taxon>
        <taxon>Tracheophyta</taxon>
        <taxon>Spermatophyta</taxon>
        <taxon>Magnoliopsida</taxon>
        <taxon>eudicotyledons</taxon>
        <taxon>Gunneridae</taxon>
        <taxon>Pentapetalae</taxon>
        <taxon>rosids</taxon>
        <taxon>fabids</taxon>
        <taxon>Fagales</taxon>
        <taxon>Fagaceae</taxon>
        <taxon>Fagus</taxon>
    </lineage>
</organism>
<evidence type="ECO:0000256" key="2">
    <source>
        <dbReference type="ARBA" id="ARBA00022821"/>
    </source>
</evidence>
<dbReference type="Gene3D" id="1.10.8.430">
    <property type="entry name" value="Helical domain of apoptotic protease-activating factors"/>
    <property type="match status" value="1"/>
</dbReference>
<dbReference type="EMBL" id="OIVN01006294">
    <property type="protein sequence ID" value="SPD29964.1"/>
    <property type="molecule type" value="Genomic_DNA"/>
</dbReference>
<evidence type="ECO:0000256" key="1">
    <source>
        <dbReference type="ARBA" id="ARBA00022741"/>
    </source>
</evidence>
<dbReference type="Pfam" id="PF23247">
    <property type="entry name" value="LRR_RPS2"/>
    <property type="match status" value="1"/>
</dbReference>
<dbReference type="InterPro" id="IPR050905">
    <property type="entry name" value="Plant_NBS-LRR"/>
</dbReference>
<evidence type="ECO:0000256" key="4">
    <source>
        <dbReference type="SAM" id="Coils"/>
    </source>
</evidence>
<evidence type="ECO:0000259" key="5">
    <source>
        <dbReference type="Pfam" id="PF00931"/>
    </source>
</evidence>
<gene>
    <name evidence="7" type="ORF">FSB_LOCUS57846</name>
</gene>
<evidence type="ECO:0000259" key="6">
    <source>
        <dbReference type="Pfam" id="PF23247"/>
    </source>
</evidence>
<reference evidence="7" key="1">
    <citation type="submission" date="2018-02" db="EMBL/GenBank/DDBJ databases">
        <authorList>
            <person name="Cohen D.B."/>
            <person name="Kent A.D."/>
        </authorList>
    </citation>
    <scope>NUCLEOTIDE SEQUENCE</scope>
</reference>
<accession>A0A2N9J072</accession>
<sequence>MEFLTASFQVIFEKIIDFTIGVVGRQIRYPIDYKKNTDNLGTQVKEIEDARDDVERRVEVARRNVEQIEGKVRRWLTDVEEITAKVGKFFEDDGQAKMKCCNGQCPNLKARYKLSKRAYKLGLEVKEIMGKGNFSTVGYRVPIGGIGIEISTKGYEHFESRRSIFEGVMKALKDDNIRAIGVYGMGGTDDIWKKLDLEALGISFEDDKKGCKILLTSRSKDVLVKDMDAQEIISVVEVIEECGGLPIALTAVAHALKSEKAQNVWKDALRQLRMANPIDIEGMHEKETNGIGIVDSEDEPEILRTLKLCLDRSFQLEVGIKKILKSCECLYLGEMEGVDCIPDEDFPKLKYLKIKENAELQYIISWTGVQRVAFPLLESISLKRMIKLEKICHGQLAEGSFGNLRKLKVYGCDSLRFMFSSSVVGYLIETPRNRYKLVARE</sequence>
<evidence type="ECO:0000313" key="7">
    <source>
        <dbReference type="EMBL" id="SPD29964.1"/>
    </source>
</evidence>
<keyword evidence="1" id="KW-0547">Nucleotide-binding</keyword>
<feature type="coiled-coil region" evidence="4">
    <location>
        <begin position="37"/>
        <end position="71"/>
    </location>
</feature>
<feature type="domain" description="Disease resistance protein At4g27190-like leucine-rich repeats" evidence="6">
    <location>
        <begin position="346"/>
        <end position="427"/>
    </location>
</feature>
<dbReference type="PANTHER" id="PTHR33463">
    <property type="entry name" value="NB-ARC DOMAIN-CONTAINING PROTEIN-RELATED"/>
    <property type="match status" value="1"/>
</dbReference>
<dbReference type="GO" id="GO:0043531">
    <property type="term" value="F:ADP binding"/>
    <property type="evidence" value="ECO:0007669"/>
    <property type="project" value="InterPro"/>
</dbReference>
<dbReference type="SUPFAM" id="SSF52540">
    <property type="entry name" value="P-loop containing nucleoside triphosphate hydrolases"/>
    <property type="match status" value="1"/>
</dbReference>
<dbReference type="Pfam" id="PF00931">
    <property type="entry name" value="NB-ARC"/>
    <property type="match status" value="1"/>
</dbReference>
<dbReference type="PANTHER" id="PTHR33463:SF203">
    <property type="entry name" value="AAA+ ATPASE DOMAIN-CONTAINING PROTEIN"/>
    <property type="match status" value="1"/>
</dbReference>
<dbReference type="GO" id="GO:0006952">
    <property type="term" value="P:defense response"/>
    <property type="evidence" value="ECO:0007669"/>
    <property type="project" value="UniProtKB-KW"/>
</dbReference>
<protein>
    <submittedName>
        <fullName evidence="7">Uncharacterized protein</fullName>
    </submittedName>
</protein>
<dbReference type="GO" id="GO:0005524">
    <property type="term" value="F:ATP binding"/>
    <property type="evidence" value="ECO:0007669"/>
    <property type="project" value="UniProtKB-KW"/>
</dbReference>
<evidence type="ECO:0000256" key="3">
    <source>
        <dbReference type="ARBA" id="ARBA00022840"/>
    </source>
</evidence>